<organism evidence="4 5">
    <name type="scientific">Bombus terrestris</name>
    <name type="common">Buff-tailed bumblebee</name>
    <name type="synonym">Apis terrestris</name>
    <dbReference type="NCBI Taxonomy" id="30195"/>
    <lineage>
        <taxon>Eukaryota</taxon>
        <taxon>Metazoa</taxon>
        <taxon>Ecdysozoa</taxon>
        <taxon>Arthropoda</taxon>
        <taxon>Hexapoda</taxon>
        <taxon>Insecta</taxon>
        <taxon>Pterygota</taxon>
        <taxon>Neoptera</taxon>
        <taxon>Endopterygota</taxon>
        <taxon>Hymenoptera</taxon>
        <taxon>Apocrita</taxon>
        <taxon>Aculeata</taxon>
        <taxon>Apoidea</taxon>
        <taxon>Anthophila</taxon>
        <taxon>Apidae</taxon>
        <taxon>Bombus</taxon>
        <taxon>Bombus</taxon>
    </lineage>
</organism>
<dbReference type="GeneID" id="105666730"/>
<dbReference type="OrthoDB" id="7594498at2759"/>
<dbReference type="RefSeq" id="XP_012173837.1">
    <property type="nucleotide sequence ID" value="XM_012318447.3"/>
</dbReference>
<evidence type="ECO:0000313" key="5">
    <source>
        <dbReference type="RefSeq" id="XP_012173837.1"/>
    </source>
</evidence>
<gene>
    <name evidence="5" type="primary">LOC105666730</name>
</gene>
<dbReference type="PANTHER" id="PTHR19303:SF73">
    <property type="entry name" value="PROTEIN PDC2"/>
    <property type="match status" value="1"/>
</dbReference>
<dbReference type="InterPro" id="IPR004875">
    <property type="entry name" value="DDE_SF_endonuclease_dom"/>
</dbReference>
<protein>
    <submittedName>
        <fullName evidence="5">Jerky protein homolog-like</fullName>
    </submittedName>
</protein>
<dbReference type="Proteomes" id="UP000835206">
    <property type="component" value="Unplaced"/>
</dbReference>
<dbReference type="SUPFAM" id="SSF46689">
    <property type="entry name" value="Homeodomain-like"/>
    <property type="match status" value="1"/>
</dbReference>
<dbReference type="InterPro" id="IPR009057">
    <property type="entry name" value="Homeodomain-like_sf"/>
</dbReference>
<accession>A0A9B2MQI1</accession>
<keyword evidence="4" id="KW-1185">Reference proteome</keyword>
<dbReference type="Pfam" id="PF03221">
    <property type="entry name" value="HTH_Tnp_Tc5"/>
    <property type="match status" value="1"/>
</dbReference>
<sequence length="483" mass="56893">MMKRKPQAVLSIEKKYDILRMRDKGEDQKLIQEKYNASVTCLDHIYKEYQEIKRLFQAKTLDISRSRKCTRWLHVRDLERIVYQLYLRCRQNRIQMTGVEVRRKALEINEKLKGDPDFKASDQWFKNFRSRHRITGNDVEKDLPIINVDTLNTFKAHFNTFLKNGEFTLENVYNVVYTVMMWKGVPEKTSIFRRAKQAGNQQMLEDHVTVLFCANATGSHKLPVLIIGNIGETQGLYNLNTDAFSTIYRANANAWMSSNIFNEWFRKYFLESVIRRQLKKGRREKTLLLLDNTRLIHDLNDLNRKDRFVTVISIPLNISPVGQPMNCGIISSFKRKYRKELVTTLASLPLYNTNDDVIDMHEKLDMWDCCSIVHDAWSYVDNAILTNAWDSLLNREIQWSEEYSLRMKYDAVKTIEILRSLPGCGRCDEASVLNWFENDEICEVFMKICTNDIIREFENKTVDRMNYFYDEAGPSHSKLPKMS</sequence>
<dbReference type="GO" id="GO:0003677">
    <property type="term" value="F:DNA binding"/>
    <property type="evidence" value="ECO:0007669"/>
    <property type="project" value="UniProtKB-KW"/>
</dbReference>
<dbReference type="KEGG" id="bter:105666730"/>
<dbReference type="SMART" id="SM00674">
    <property type="entry name" value="CENPB"/>
    <property type="match status" value="1"/>
</dbReference>
<evidence type="ECO:0000256" key="1">
    <source>
        <dbReference type="ARBA" id="ARBA00004123"/>
    </source>
</evidence>
<proteinExistence type="predicted"/>
<name>A0A9B2MQI1_BOMTE</name>
<comment type="subcellular location">
    <subcellularLocation>
        <location evidence="1">Nucleus</location>
    </subcellularLocation>
</comment>
<keyword evidence="2" id="KW-0238">DNA-binding</keyword>
<dbReference type="Pfam" id="PF03184">
    <property type="entry name" value="DDE_1"/>
    <property type="match status" value="1"/>
</dbReference>
<reference evidence="5" key="1">
    <citation type="submission" date="2025-08" db="UniProtKB">
        <authorList>
            <consortium name="RefSeq"/>
        </authorList>
    </citation>
    <scope>IDENTIFICATION</scope>
</reference>
<evidence type="ECO:0000313" key="4">
    <source>
        <dbReference type="Proteomes" id="UP000835206"/>
    </source>
</evidence>
<dbReference type="GO" id="GO:0005634">
    <property type="term" value="C:nucleus"/>
    <property type="evidence" value="ECO:0007669"/>
    <property type="project" value="UniProtKB-SubCell"/>
</dbReference>
<dbReference type="AlphaFoldDB" id="A0A9B2MQI1"/>
<dbReference type="Gene3D" id="1.10.10.60">
    <property type="entry name" value="Homeodomain-like"/>
    <property type="match status" value="1"/>
</dbReference>
<feature type="domain" description="HTH CENPB-type" evidence="3">
    <location>
        <begin position="66"/>
        <end position="138"/>
    </location>
</feature>
<dbReference type="InterPro" id="IPR050863">
    <property type="entry name" value="CenT-Element_Derived"/>
</dbReference>
<evidence type="ECO:0000256" key="2">
    <source>
        <dbReference type="ARBA" id="ARBA00023125"/>
    </source>
</evidence>
<dbReference type="InterPro" id="IPR006600">
    <property type="entry name" value="HTH_CenpB_DNA-bd_dom"/>
</dbReference>
<dbReference type="PANTHER" id="PTHR19303">
    <property type="entry name" value="TRANSPOSON"/>
    <property type="match status" value="1"/>
</dbReference>
<evidence type="ECO:0000259" key="3">
    <source>
        <dbReference type="PROSITE" id="PS51253"/>
    </source>
</evidence>
<dbReference type="PROSITE" id="PS51253">
    <property type="entry name" value="HTH_CENPB"/>
    <property type="match status" value="1"/>
</dbReference>